<gene>
    <name evidence="2" type="ordered locus">Caci_3034</name>
</gene>
<protein>
    <submittedName>
        <fullName evidence="2">Uncharacterized protein</fullName>
    </submittedName>
</protein>
<dbReference type="HOGENOM" id="CLU_2680932_0_0_11"/>
<dbReference type="KEGG" id="cai:Caci_3034"/>
<keyword evidence="3" id="KW-1185">Reference proteome</keyword>
<evidence type="ECO:0000256" key="1">
    <source>
        <dbReference type="SAM" id="MobiDB-lite"/>
    </source>
</evidence>
<accession>C7Q4H4</accession>
<dbReference type="InParanoid" id="C7Q4H4"/>
<dbReference type="Proteomes" id="UP000000851">
    <property type="component" value="Chromosome"/>
</dbReference>
<feature type="region of interest" description="Disordered" evidence="1">
    <location>
        <begin position="1"/>
        <end position="21"/>
    </location>
</feature>
<dbReference type="AlphaFoldDB" id="C7Q4H4"/>
<sequence>MSLTENLKPGPDADRKSTVGENIPELQWTTIELPSEVLDRAIRNVASRAVDNEDARMLLDVLGLVEPAASGGVS</sequence>
<reference evidence="2 3" key="1">
    <citation type="journal article" date="2009" name="Stand. Genomic Sci.">
        <title>Complete genome sequence of Catenulispora acidiphila type strain (ID 139908).</title>
        <authorList>
            <person name="Copeland A."/>
            <person name="Lapidus A."/>
            <person name="Glavina Del Rio T."/>
            <person name="Nolan M."/>
            <person name="Lucas S."/>
            <person name="Chen F."/>
            <person name="Tice H."/>
            <person name="Cheng J.F."/>
            <person name="Bruce D."/>
            <person name="Goodwin L."/>
            <person name="Pitluck S."/>
            <person name="Mikhailova N."/>
            <person name="Pati A."/>
            <person name="Ivanova N."/>
            <person name="Mavromatis K."/>
            <person name="Chen A."/>
            <person name="Palaniappan K."/>
            <person name="Chain P."/>
            <person name="Land M."/>
            <person name="Hauser L."/>
            <person name="Chang Y.J."/>
            <person name="Jeffries C.D."/>
            <person name="Chertkov O."/>
            <person name="Brettin T."/>
            <person name="Detter J.C."/>
            <person name="Han C."/>
            <person name="Ali Z."/>
            <person name="Tindall B.J."/>
            <person name="Goker M."/>
            <person name="Bristow J."/>
            <person name="Eisen J.A."/>
            <person name="Markowitz V."/>
            <person name="Hugenholtz P."/>
            <person name="Kyrpides N.C."/>
            <person name="Klenk H.P."/>
        </authorList>
    </citation>
    <scope>NUCLEOTIDE SEQUENCE [LARGE SCALE GENOMIC DNA]</scope>
    <source>
        <strain evidence="3">DSM 44928 / JCM 14897 / NBRC 102108 / NRRL B-24433 / ID139908</strain>
    </source>
</reference>
<name>C7Q4H4_CATAD</name>
<dbReference type="EMBL" id="CP001700">
    <property type="protein sequence ID" value="ACU71943.1"/>
    <property type="molecule type" value="Genomic_DNA"/>
</dbReference>
<evidence type="ECO:0000313" key="2">
    <source>
        <dbReference type="EMBL" id="ACU71943.1"/>
    </source>
</evidence>
<organism evidence="2 3">
    <name type="scientific">Catenulispora acidiphila (strain DSM 44928 / JCM 14897 / NBRC 102108 / NRRL B-24433 / ID139908)</name>
    <dbReference type="NCBI Taxonomy" id="479433"/>
    <lineage>
        <taxon>Bacteria</taxon>
        <taxon>Bacillati</taxon>
        <taxon>Actinomycetota</taxon>
        <taxon>Actinomycetes</taxon>
        <taxon>Catenulisporales</taxon>
        <taxon>Catenulisporaceae</taxon>
        <taxon>Catenulispora</taxon>
    </lineage>
</organism>
<dbReference type="RefSeq" id="WP_012787236.1">
    <property type="nucleotide sequence ID" value="NC_013131.1"/>
</dbReference>
<dbReference type="STRING" id="479433.Caci_3034"/>
<proteinExistence type="predicted"/>
<evidence type="ECO:0000313" key="3">
    <source>
        <dbReference type="Proteomes" id="UP000000851"/>
    </source>
</evidence>